<gene>
    <name evidence="11" type="ORF">ACFFGE_06840</name>
</gene>
<keyword evidence="12" id="KW-1185">Reference proteome</keyword>
<organism evidence="11 12">
    <name type="scientific">Brevundimonas balnearis</name>
    <dbReference type="NCBI Taxonomy" id="1572858"/>
    <lineage>
        <taxon>Bacteria</taxon>
        <taxon>Pseudomonadati</taxon>
        <taxon>Pseudomonadota</taxon>
        <taxon>Alphaproteobacteria</taxon>
        <taxon>Caulobacterales</taxon>
        <taxon>Caulobacteraceae</taxon>
        <taxon>Brevundimonas</taxon>
    </lineage>
</organism>
<evidence type="ECO:0000256" key="7">
    <source>
        <dbReference type="ARBA" id="ARBA00022840"/>
    </source>
</evidence>
<comment type="caution">
    <text evidence="11">The sequence shown here is derived from an EMBL/GenBank/DDBJ whole genome shotgun (WGS) entry which is preliminary data.</text>
</comment>
<accession>A0ABV6R1T7</accession>
<feature type="domain" description="Signal transduction histidine kinase subgroup 3 dimerisation and phosphoacceptor" evidence="10">
    <location>
        <begin position="163"/>
        <end position="229"/>
    </location>
</feature>
<dbReference type="InterPro" id="IPR011712">
    <property type="entry name" value="Sig_transdc_His_kin_sub3_dim/P"/>
</dbReference>
<evidence type="ECO:0000256" key="1">
    <source>
        <dbReference type="ARBA" id="ARBA00000085"/>
    </source>
</evidence>
<dbReference type="Proteomes" id="UP001589906">
    <property type="component" value="Unassembled WGS sequence"/>
</dbReference>
<keyword evidence="5" id="KW-0547">Nucleotide-binding</keyword>
<dbReference type="SUPFAM" id="SSF55874">
    <property type="entry name" value="ATPase domain of HSP90 chaperone/DNA topoisomerase II/histidine kinase"/>
    <property type="match status" value="1"/>
</dbReference>
<dbReference type="Gene3D" id="1.20.5.1930">
    <property type="match status" value="1"/>
</dbReference>
<evidence type="ECO:0000256" key="9">
    <source>
        <dbReference type="SAM" id="Coils"/>
    </source>
</evidence>
<evidence type="ECO:0000313" key="11">
    <source>
        <dbReference type="EMBL" id="MFC0633591.1"/>
    </source>
</evidence>
<dbReference type="PANTHER" id="PTHR24421:SF10">
    <property type="entry name" value="NITRATE_NITRITE SENSOR PROTEIN NARQ"/>
    <property type="match status" value="1"/>
</dbReference>
<protein>
    <recommendedName>
        <fullName evidence="2">histidine kinase</fullName>
        <ecNumber evidence="2">2.7.13.3</ecNumber>
    </recommendedName>
</protein>
<evidence type="ECO:0000256" key="5">
    <source>
        <dbReference type="ARBA" id="ARBA00022741"/>
    </source>
</evidence>
<evidence type="ECO:0000256" key="2">
    <source>
        <dbReference type="ARBA" id="ARBA00012438"/>
    </source>
</evidence>
<name>A0ABV6R1T7_9CAUL</name>
<evidence type="ECO:0000313" key="12">
    <source>
        <dbReference type="Proteomes" id="UP001589906"/>
    </source>
</evidence>
<dbReference type="EMBL" id="JBHLSW010000004">
    <property type="protein sequence ID" value="MFC0633591.1"/>
    <property type="molecule type" value="Genomic_DNA"/>
</dbReference>
<dbReference type="Gene3D" id="3.30.565.10">
    <property type="entry name" value="Histidine kinase-like ATPase, C-terminal domain"/>
    <property type="match status" value="1"/>
</dbReference>
<comment type="catalytic activity">
    <reaction evidence="1">
        <text>ATP + protein L-histidine = ADP + protein N-phospho-L-histidine.</text>
        <dbReference type="EC" id="2.7.13.3"/>
    </reaction>
</comment>
<dbReference type="PANTHER" id="PTHR24421">
    <property type="entry name" value="NITRATE/NITRITE SENSOR PROTEIN NARX-RELATED"/>
    <property type="match status" value="1"/>
</dbReference>
<evidence type="ECO:0000256" key="8">
    <source>
        <dbReference type="ARBA" id="ARBA00023012"/>
    </source>
</evidence>
<evidence type="ECO:0000256" key="3">
    <source>
        <dbReference type="ARBA" id="ARBA00022553"/>
    </source>
</evidence>
<feature type="coiled-coil region" evidence="9">
    <location>
        <begin position="132"/>
        <end position="159"/>
    </location>
</feature>
<dbReference type="Pfam" id="PF07730">
    <property type="entry name" value="HisKA_3"/>
    <property type="match status" value="1"/>
</dbReference>
<keyword evidence="3" id="KW-0597">Phosphoprotein</keyword>
<keyword evidence="8" id="KW-0902">Two-component regulatory system</keyword>
<sequence>MPDDVATSALDLRSIFRDSEARAARLKLLIEVSRDLAATDGDRLIEAVDRAAQRAALFAGYGAGRVGTVAEPAADGALVIPLSALAARGREGVSLTFSTPLNPAAISSQEDADALRLMVEMIEARLIVDLQRRKEAELLKRLERREKALEQVLSRVVTAQEGERAAISADLHDGVAQQVAALHRRLELVHLDLTPRDPRMALEIGALIEVARKAVSDLRGVIAGLRPLSLDDLGVAAALREEARRLEAAGHVVKITDRVGRRLPDWLETLLFRVAQEAFNNVAKHAPGATVNLEFDVGRDGEEVVLSIEDAGGQGPRATASDQTPRFGLDMMRERLSAVAGSLEAGPTARGYRIRAVAPLTEV</sequence>
<dbReference type="InterPro" id="IPR036890">
    <property type="entry name" value="HATPase_C_sf"/>
</dbReference>
<dbReference type="CDD" id="cd16917">
    <property type="entry name" value="HATPase_UhpB-NarQ-NarX-like"/>
    <property type="match status" value="1"/>
</dbReference>
<evidence type="ECO:0000256" key="6">
    <source>
        <dbReference type="ARBA" id="ARBA00022777"/>
    </source>
</evidence>
<evidence type="ECO:0000256" key="4">
    <source>
        <dbReference type="ARBA" id="ARBA00022679"/>
    </source>
</evidence>
<dbReference type="GO" id="GO:0016301">
    <property type="term" value="F:kinase activity"/>
    <property type="evidence" value="ECO:0007669"/>
    <property type="project" value="UniProtKB-KW"/>
</dbReference>
<dbReference type="InterPro" id="IPR050482">
    <property type="entry name" value="Sensor_HK_TwoCompSys"/>
</dbReference>
<proteinExistence type="predicted"/>
<dbReference type="EC" id="2.7.13.3" evidence="2"/>
<keyword evidence="6 11" id="KW-0418">Kinase</keyword>
<evidence type="ECO:0000259" key="10">
    <source>
        <dbReference type="Pfam" id="PF07730"/>
    </source>
</evidence>
<reference evidence="11 12" key="1">
    <citation type="submission" date="2024-09" db="EMBL/GenBank/DDBJ databases">
        <authorList>
            <person name="Sun Q."/>
            <person name="Mori K."/>
        </authorList>
    </citation>
    <scope>NUCLEOTIDE SEQUENCE [LARGE SCALE GENOMIC DNA]</scope>
    <source>
        <strain evidence="11 12">NCAIM B.02621</strain>
    </source>
</reference>
<dbReference type="RefSeq" id="WP_376835506.1">
    <property type="nucleotide sequence ID" value="NZ_JBHLSW010000004.1"/>
</dbReference>
<keyword evidence="7" id="KW-0067">ATP-binding</keyword>
<keyword evidence="9" id="KW-0175">Coiled coil</keyword>
<keyword evidence="4" id="KW-0808">Transferase</keyword>